<dbReference type="Gene3D" id="3.40.50.12780">
    <property type="entry name" value="N-terminal domain of ligase-like"/>
    <property type="match status" value="1"/>
</dbReference>
<dbReference type="RefSeq" id="WP_010311620.1">
    <property type="nucleotide sequence ID" value="NZ_CP061007.1"/>
</dbReference>
<keyword evidence="2" id="KW-0436">Ligase</keyword>
<evidence type="ECO:0000313" key="5">
    <source>
        <dbReference type="EMBL" id="PKW17746.1"/>
    </source>
</evidence>
<dbReference type="InterPro" id="IPR042099">
    <property type="entry name" value="ANL_N_sf"/>
</dbReference>
<reference evidence="5" key="1">
    <citation type="submission" date="2017-12" db="EMBL/GenBank/DDBJ databases">
        <title>Sequencing the genomes of 1000 Actinobacteria strains.</title>
        <authorList>
            <person name="Klenk H.-P."/>
        </authorList>
    </citation>
    <scope>NUCLEOTIDE SEQUENCE [LARGE SCALE GENOMIC DNA]</scope>
    <source>
        <strain evidence="5">DSM 44228</strain>
    </source>
</reference>
<dbReference type="Pfam" id="PF13193">
    <property type="entry name" value="AMP-binding_C"/>
    <property type="match status" value="1"/>
</dbReference>
<dbReference type="OrthoDB" id="9803968at2"/>
<dbReference type="Gene3D" id="3.30.300.30">
    <property type="match status" value="1"/>
</dbReference>
<dbReference type="GO" id="GO:0006631">
    <property type="term" value="P:fatty acid metabolic process"/>
    <property type="evidence" value="ECO:0007669"/>
    <property type="project" value="TreeGrafter"/>
</dbReference>
<dbReference type="Proteomes" id="UP000233786">
    <property type="component" value="Unassembled WGS sequence"/>
</dbReference>
<dbReference type="PROSITE" id="PS00455">
    <property type="entry name" value="AMP_BINDING"/>
    <property type="match status" value="1"/>
</dbReference>
<evidence type="ECO:0000259" key="3">
    <source>
        <dbReference type="Pfam" id="PF00501"/>
    </source>
</evidence>
<sequence length="511" mass="56035">MYPGIHAAANPDKPALIMAGSGERLTYRELDDRSLRLANLLRSAGLAKGTVVALLTDNSVHAYEVYWAAVRSGMYLCAVNNHLQAAEVAYIVNDSGASALVVSAALEDLAEEVAGQVPGVRLRMAYGGEVRGYEDYEQALAAASTEVPAVQPRGADLLYSSGTTGRPKGIKPRLPDREVHEPGDTLAEVLRAMYGFGEDTVYLSPAPVYHAAPLRYCASVHMLGGTVVMMERFDAEGALRAIERHGVTHSQWVPTMFIRMLKLEPAIRRRYDLSSHRVAVHAAAPCPIEVKRQMIEWWGPILREYYAATEGIGMTMIDSVQWLEKPGSVGVAVLGEVRICDDEGRVLPPGEVGTIYFERDEILFEYLGDPDQTRSVKHDAHENWATMSDLGYLDEDGYLFLTDRKAFVIISGGVNIYPQEVENVLAPHPAILDVAVFGVPDDEMGESVKAVVQPAPGAEPGPKLEQEILAYARERVAHYKAPRSVDFLDELPRTPTGKLVKGKLKARYARP</sequence>
<dbReference type="GO" id="GO:0031956">
    <property type="term" value="F:medium-chain fatty acid-CoA ligase activity"/>
    <property type="evidence" value="ECO:0007669"/>
    <property type="project" value="TreeGrafter"/>
</dbReference>
<evidence type="ECO:0000256" key="1">
    <source>
        <dbReference type="ARBA" id="ARBA00006432"/>
    </source>
</evidence>
<dbReference type="Pfam" id="PF00501">
    <property type="entry name" value="AMP-binding"/>
    <property type="match status" value="1"/>
</dbReference>
<dbReference type="InterPro" id="IPR020845">
    <property type="entry name" value="AMP-binding_CS"/>
</dbReference>
<dbReference type="SUPFAM" id="SSF56801">
    <property type="entry name" value="Acetyl-CoA synthetase-like"/>
    <property type="match status" value="1"/>
</dbReference>
<evidence type="ECO:0000256" key="2">
    <source>
        <dbReference type="ARBA" id="ARBA00022598"/>
    </source>
</evidence>
<gene>
    <name evidence="5" type="ORF">A8926_5756</name>
</gene>
<dbReference type="STRING" id="994479.GCA_000194155_05594"/>
<dbReference type="AlphaFoldDB" id="A0A2N3Y480"/>
<dbReference type="InterPro" id="IPR045851">
    <property type="entry name" value="AMP-bd_C_sf"/>
</dbReference>
<dbReference type="InterPro" id="IPR000873">
    <property type="entry name" value="AMP-dep_synth/lig_dom"/>
</dbReference>
<dbReference type="PANTHER" id="PTHR43201">
    <property type="entry name" value="ACYL-COA SYNTHETASE"/>
    <property type="match status" value="1"/>
</dbReference>
<dbReference type="InterPro" id="IPR025110">
    <property type="entry name" value="AMP-bd_C"/>
</dbReference>
<keyword evidence="6" id="KW-1185">Reference proteome</keyword>
<dbReference type="PANTHER" id="PTHR43201:SF5">
    <property type="entry name" value="MEDIUM-CHAIN ACYL-COA LIGASE ACSF2, MITOCHONDRIAL"/>
    <property type="match status" value="1"/>
</dbReference>
<feature type="domain" description="AMP-binding enzyme C-terminal" evidence="4">
    <location>
        <begin position="420"/>
        <end position="498"/>
    </location>
</feature>
<dbReference type="EMBL" id="PJNB01000001">
    <property type="protein sequence ID" value="PKW17746.1"/>
    <property type="molecule type" value="Genomic_DNA"/>
</dbReference>
<accession>A0A2N3Y480</accession>
<comment type="caution">
    <text evidence="5">The sequence shown here is derived from an EMBL/GenBank/DDBJ whole genome shotgun (WGS) entry which is preliminary data.</text>
</comment>
<protein>
    <submittedName>
        <fullName evidence="5">Fatty-acyl-CoA synthase</fullName>
    </submittedName>
</protein>
<proteinExistence type="inferred from homology"/>
<feature type="domain" description="AMP-dependent synthetase/ligase" evidence="3">
    <location>
        <begin position="6"/>
        <end position="363"/>
    </location>
</feature>
<evidence type="ECO:0000259" key="4">
    <source>
        <dbReference type="Pfam" id="PF13193"/>
    </source>
</evidence>
<name>A0A2N3Y480_SACSN</name>
<organism evidence="5 6">
    <name type="scientific">Saccharopolyspora spinosa</name>
    <dbReference type="NCBI Taxonomy" id="60894"/>
    <lineage>
        <taxon>Bacteria</taxon>
        <taxon>Bacillati</taxon>
        <taxon>Actinomycetota</taxon>
        <taxon>Actinomycetes</taxon>
        <taxon>Pseudonocardiales</taxon>
        <taxon>Pseudonocardiaceae</taxon>
        <taxon>Saccharopolyspora</taxon>
    </lineage>
</organism>
<comment type="similarity">
    <text evidence="1">Belongs to the ATP-dependent AMP-binding enzyme family.</text>
</comment>
<evidence type="ECO:0000313" key="6">
    <source>
        <dbReference type="Proteomes" id="UP000233786"/>
    </source>
</evidence>